<feature type="region of interest" description="Disordered" evidence="2">
    <location>
        <begin position="1"/>
        <end position="59"/>
    </location>
</feature>
<accession>L1IUZ0</accession>
<feature type="compositionally biased region" description="Basic and acidic residues" evidence="2">
    <location>
        <begin position="20"/>
        <end position="51"/>
    </location>
</feature>
<dbReference type="EMBL" id="JH993034">
    <property type="protein sequence ID" value="EKX40058.1"/>
    <property type="molecule type" value="Genomic_DNA"/>
</dbReference>
<dbReference type="PaxDb" id="55529-EKX40058"/>
<dbReference type="KEGG" id="gtt:GUITHDRAFT_113797"/>
<dbReference type="PANTHER" id="PTHR16517:SF7">
    <property type="entry name" value="PROTEIN KING TUBBY"/>
    <property type="match status" value="1"/>
</dbReference>
<name>L1IUZ0_GUITC</name>
<sequence length="506" mass="57326">MKDRLSVHVEEVAPLDEEGREDRGTEEREQEEDKDKDGVRWEKVEVEGEAKGEEEEGREGEYVRVILVDRVARPRGEAQTVSQRRPASHAEQSLAGRARAVLAMSMGKAKEEEGQEETDGEAVWECLNLFRHERSYRRRDLIRSGFFRKLMAGDFSSANQLQISIRDGCTNADAMAAALDYLEAKQLLTGDFDSFQVFVASRLLIIPDLSQQAAQEIASCLGAANILRAMHHAREYHSVELQRGMLVDSSAHQELLAQLRNLPHDSFRELVVSRRKRVERYYHPLPAYKMCVIRRTKSPEKSWAVYKLYEEHTMEFQLSAARDLKTGDIVVTTDENLSQTPRGIHSDHVVAVLHSNTFETHFTLFDNGINNSRLLLNLPGCQRRELGSIQYDSSLLHHGPRSILCVFAEFPCSQSAADDFVGEEEGESAGDDSPPPPSHHDKTRWGRPEGFLQKQLHATTVNEGVVKLHNLAPKWNEKTGAYSLDFYKRVRVSSFLFPYSSSCTPC</sequence>
<dbReference type="InterPro" id="IPR011333">
    <property type="entry name" value="SKP1/BTB/POZ_sf"/>
</dbReference>
<reference evidence="5" key="3">
    <citation type="submission" date="2016-03" db="UniProtKB">
        <authorList>
            <consortium name="EnsemblProtists"/>
        </authorList>
    </citation>
    <scope>IDENTIFICATION</scope>
</reference>
<dbReference type="STRING" id="905079.L1IUZ0"/>
<feature type="region of interest" description="Disordered" evidence="2">
    <location>
        <begin position="421"/>
        <end position="446"/>
    </location>
</feature>
<dbReference type="Pfam" id="PF01167">
    <property type="entry name" value="Tub"/>
    <property type="match status" value="1"/>
</dbReference>
<proteinExistence type="inferred from homology"/>
<dbReference type="InterPro" id="IPR000007">
    <property type="entry name" value="Tubby_C"/>
</dbReference>
<evidence type="ECO:0000313" key="4">
    <source>
        <dbReference type="EMBL" id="EKX40058.1"/>
    </source>
</evidence>
<dbReference type="Gene3D" id="3.20.90.10">
    <property type="entry name" value="Tubby Protein, Chain A"/>
    <property type="match status" value="1"/>
</dbReference>
<evidence type="ECO:0000259" key="3">
    <source>
        <dbReference type="Pfam" id="PF01167"/>
    </source>
</evidence>
<organism evidence="4">
    <name type="scientific">Guillardia theta (strain CCMP2712)</name>
    <name type="common">Cryptophyte</name>
    <dbReference type="NCBI Taxonomy" id="905079"/>
    <lineage>
        <taxon>Eukaryota</taxon>
        <taxon>Cryptophyceae</taxon>
        <taxon>Pyrenomonadales</taxon>
        <taxon>Geminigeraceae</taxon>
        <taxon>Guillardia</taxon>
    </lineage>
</organism>
<dbReference type="RefSeq" id="XP_005827038.1">
    <property type="nucleotide sequence ID" value="XM_005826981.1"/>
</dbReference>
<dbReference type="HOGENOM" id="CLU_539121_0_0_1"/>
<dbReference type="eggNOG" id="KOG2502">
    <property type="taxonomic scope" value="Eukaryota"/>
</dbReference>
<reference evidence="4 6" key="1">
    <citation type="journal article" date="2012" name="Nature">
        <title>Algal genomes reveal evolutionary mosaicism and the fate of nucleomorphs.</title>
        <authorList>
            <consortium name="DOE Joint Genome Institute"/>
            <person name="Curtis B.A."/>
            <person name="Tanifuji G."/>
            <person name="Burki F."/>
            <person name="Gruber A."/>
            <person name="Irimia M."/>
            <person name="Maruyama S."/>
            <person name="Arias M.C."/>
            <person name="Ball S.G."/>
            <person name="Gile G.H."/>
            <person name="Hirakawa Y."/>
            <person name="Hopkins J.F."/>
            <person name="Kuo A."/>
            <person name="Rensing S.A."/>
            <person name="Schmutz J."/>
            <person name="Symeonidi A."/>
            <person name="Elias M."/>
            <person name="Eveleigh R.J."/>
            <person name="Herman E.K."/>
            <person name="Klute M.J."/>
            <person name="Nakayama T."/>
            <person name="Obornik M."/>
            <person name="Reyes-Prieto A."/>
            <person name="Armbrust E.V."/>
            <person name="Aves S.J."/>
            <person name="Beiko R.G."/>
            <person name="Coutinho P."/>
            <person name="Dacks J.B."/>
            <person name="Durnford D.G."/>
            <person name="Fast N.M."/>
            <person name="Green B.R."/>
            <person name="Grisdale C.J."/>
            <person name="Hempel F."/>
            <person name="Henrissat B."/>
            <person name="Hoppner M.P."/>
            <person name="Ishida K."/>
            <person name="Kim E."/>
            <person name="Koreny L."/>
            <person name="Kroth P.G."/>
            <person name="Liu Y."/>
            <person name="Malik S.B."/>
            <person name="Maier U.G."/>
            <person name="McRose D."/>
            <person name="Mock T."/>
            <person name="Neilson J.A."/>
            <person name="Onodera N.T."/>
            <person name="Poole A.M."/>
            <person name="Pritham E.J."/>
            <person name="Richards T.A."/>
            <person name="Rocap G."/>
            <person name="Roy S.W."/>
            <person name="Sarai C."/>
            <person name="Schaack S."/>
            <person name="Shirato S."/>
            <person name="Slamovits C.H."/>
            <person name="Spencer D.F."/>
            <person name="Suzuki S."/>
            <person name="Worden A.Z."/>
            <person name="Zauner S."/>
            <person name="Barry K."/>
            <person name="Bell C."/>
            <person name="Bharti A.K."/>
            <person name="Crow J.A."/>
            <person name="Grimwood J."/>
            <person name="Kramer R."/>
            <person name="Lindquist E."/>
            <person name="Lucas S."/>
            <person name="Salamov A."/>
            <person name="McFadden G.I."/>
            <person name="Lane C.E."/>
            <person name="Keeling P.J."/>
            <person name="Gray M.W."/>
            <person name="Grigoriev I.V."/>
            <person name="Archibald J.M."/>
        </authorList>
    </citation>
    <scope>NUCLEOTIDE SEQUENCE</scope>
    <source>
        <strain evidence="4 6">CCMP2712</strain>
    </source>
</reference>
<dbReference type="SUPFAM" id="SSF54518">
    <property type="entry name" value="Tubby C-terminal domain-like"/>
    <property type="match status" value="1"/>
</dbReference>
<evidence type="ECO:0000313" key="6">
    <source>
        <dbReference type="Proteomes" id="UP000011087"/>
    </source>
</evidence>
<dbReference type="Proteomes" id="UP000011087">
    <property type="component" value="Unassembled WGS sequence"/>
</dbReference>
<reference evidence="6" key="2">
    <citation type="submission" date="2012-11" db="EMBL/GenBank/DDBJ databases">
        <authorList>
            <person name="Kuo A."/>
            <person name="Curtis B.A."/>
            <person name="Tanifuji G."/>
            <person name="Burki F."/>
            <person name="Gruber A."/>
            <person name="Irimia M."/>
            <person name="Maruyama S."/>
            <person name="Arias M.C."/>
            <person name="Ball S.G."/>
            <person name="Gile G.H."/>
            <person name="Hirakawa Y."/>
            <person name="Hopkins J.F."/>
            <person name="Rensing S.A."/>
            <person name="Schmutz J."/>
            <person name="Symeonidi A."/>
            <person name="Elias M."/>
            <person name="Eveleigh R.J."/>
            <person name="Herman E.K."/>
            <person name="Klute M.J."/>
            <person name="Nakayama T."/>
            <person name="Obornik M."/>
            <person name="Reyes-Prieto A."/>
            <person name="Armbrust E.V."/>
            <person name="Aves S.J."/>
            <person name="Beiko R.G."/>
            <person name="Coutinho P."/>
            <person name="Dacks J.B."/>
            <person name="Durnford D.G."/>
            <person name="Fast N.M."/>
            <person name="Green B.R."/>
            <person name="Grisdale C."/>
            <person name="Hempe F."/>
            <person name="Henrissat B."/>
            <person name="Hoppner M.P."/>
            <person name="Ishida K.-I."/>
            <person name="Kim E."/>
            <person name="Koreny L."/>
            <person name="Kroth P.G."/>
            <person name="Liu Y."/>
            <person name="Malik S.-B."/>
            <person name="Maier U.G."/>
            <person name="McRose D."/>
            <person name="Mock T."/>
            <person name="Neilson J.A."/>
            <person name="Onodera N.T."/>
            <person name="Poole A.M."/>
            <person name="Pritham E.J."/>
            <person name="Richards T.A."/>
            <person name="Rocap G."/>
            <person name="Roy S.W."/>
            <person name="Sarai C."/>
            <person name="Schaack S."/>
            <person name="Shirato S."/>
            <person name="Slamovits C.H."/>
            <person name="Spencer D.F."/>
            <person name="Suzuki S."/>
            <person name="Worden A.Z."/>
            <person name="Zauner S."/>
            <person name="Barry K."/>
            <person name="Bell C."/>
            <person name="Bharti A.K."/>
            <person name="Crow J.A."/>
            <person name="Grimwood J."/>
            <person name="Kramer R."/>
            <person name="Lindquist E."/>
            <person name="Lucas S."/>
            <person name="Salamov A."/>
            <person name="McFadden G.I."/>
            <person name="Lane C.E."/>
            <person name="Keeling P.J."/>
            <person name="Gray M.W."/>
            <person name="Grigoriev I.V."/>
            <person name="Archibald J.M."/>
        </authorList>
    </citation>
    <scope>NUCLEOTIDE SEQUENCE</scope>
    <source>
        <strain evidence="6">CCMP2712</strain>
    </source>
</reference>
<evidence type="ECO:0000256" key="1">
    <source>
        <dbReference type="ARBA" id="ARBA00007129"/>
    </source>
</evidence>
<protein>
    <recommendedName>
        <fullName evidence="3">Tubby C-terminal domain-containing protein</fullName>
    </recommendedName>
</protein>
<dbReference type="PRINTS" id="PR01573">
    <property type="entry name" value="SUPERTUBBY"/>
</dbReference>
<dbReference type="GeneID" id="17296796"/>
<dbReference type="EnsemblProtists" id="EKX40058">
    <property type="protein sequence ID" value="EKX40058"/>
    <property type="gene ID" value="GUITHDRAFT_113797"/>
</dbReference>
<dbReference type="AlphaFoldDB" id="L1IUZ0"/>
<evidence type="ECO:0000313" key="5">
    <source>
        <dbReference type="EnsemblProtists" id="EKX40058"/>
    </source>
</evidence>
<keyword evidence="6" id="KW-1185">Reference proteome</keyword>
<feature type="compositionally biased region" description="Basic and acidic residues" evidence="2">
    <location>
        <begin position="1"/>
        <end position="11"/>
    </location>
</feature>
<gene>
    <name evidence="4" type="ORF">GUITHDRAFT_113797</name>
</gene>
<dbReference type="InterPro" id="IPR025659">
    <property type="entry name" value="Tubby-like_C"/>
</dbReference>
<comment type="similarity">
    <text evidence="1">Belongs to the TUB family.</text>
</comment>
<feature type="compositionally biased region" description="Acidic residues" evidence="2">
    <location>
        <begin position="421"/>
        <end position="430"/>
    </location>
</feature>
<evidence type="ECO:0000256" key="2">
    <source>
        <dbReference type="SAM" id="MobiDB-lite"/>
    </source>
</evidence>
<dbReference type="PANTHER" id="PTHR16517">
    <property type="entry name" value="TUBBY-RELATED"/>
    <property type="match status" value="1"/>
</dbReference>
<dbReference type="Gene3D" id="3.30.710.10">
    <property type="entry name" value="Potassium Channel Kv1.1, Chain A"/>
    <property type="match status" value="1"/>
</dbReference>
<feature type="domain" description="Tubby C-terminal" evidence="3">
    <location>
        <begin position="290"/>
        <end position="494"/>
    </location>
</feature>